<dbReference type="PANTHER" id="PTHR32322:SF2">
    <property type="entry name" value="EAMA DOMAIN-CONTAINING PROTEIN"/>
    <property type="match status" value="1"/>
</dbReference>
<accession>A0A1I4CP76</accession>
<keyword evidence="3 5" id="KW-1133">Transmembrane helix</keyword>
<dbReference type="InterPro" id="IPR050638">
    <property type="entry name" value="AA-Vitamin_Transporters"/>
</dbReference>
<dbReference type="Proteomes" id="UP000199607">
    <property type="component" value="Unassembled WGS sequence"/>
</dbReference>
<dbReference type="SUPFAM" id="SSF103481">
    <property type="entry name" value="Multidrug resistance efflux transporter EmrE"/>
    <property type="match status" value="2"/>
</dbReference>
<protein>
    <submittedName>
        <fullName evidence="7">Permease of the drug/metabolite transporter (DMT) superfamily</fullName>
    </submittedName>
</protein>
<dbReference type="RefSeq" id="WP_089867189.1">
    <property type="nucleotide sequence ID" value="NZ_FOTC01000001.1"/>
</dbReference>
<comment type="subcellular location">
    <subcellularLocation>
        <location evidence="1">Membrane</location>
        <topology evidence="1">Multi-pass membrane protein</topology>
    </subcellularLocation>
</comment>
<evidence type="ECO:0000256" key="5">
    <source>
        <dbReference type="SAM" id="Phobius"/>
    </source>
</evidence>
<dbReference type="InterPro" id="IPR037185">
    <property type="entry name" value="EmrE-like"/>
</dbReference>
<feature type="transmembrane region" description="Helical" evidence="5">
    <location>
        <begin position="152"/>
        <end position="172"/>
    </location>
</feature>
<feature type="transmembrane region" description="Helical" evidence="5">
    <location>
        <begin position="273"/>
        <end position="291"/>
    </location>
</feature>
<evidence type="ECO:0000313" key="7">
    <source>
        <dbReference type="EMBL" id="SFK82450.1"/>
    </source>
</evidence>
<organism evidence="7 8">
    <name type="scientific">Halogranum rubrum</name>
    <dbReference type="NCBI Taxonomy" id="553466"/>
    <lineage>
        <taxon>Archaea</taxon>
        <taxon>Methanobacteriati</taxon>
        <taxon>Methanobacteriota</taxon>
        <taxon>Stenosarchaea group</taxon>
        <taxon>Halobacteria</taxon>
        <taxon>Halobacteriales</taxon>
        <taxon>Haloferacaceae</taxon>
    </lineage>
</organism>
<feature type="transmembrane region" description="Helical" evidence="5">
    <location>
        <begin position="123"/>
        <end position="140"/>
    </location>
</feature>
<dbReference type="EMBL" id="FOTC01000001">
    <property type="protein sequence ID" value="SFK82450.1"/>
    <property type="molecule type" value="Genomic_DNA"/>
</dbReference>
<evidence type="ECO:0000256" key="1">
    <source>
        <dbReference type="ARBA" id="ARBA00004141"/>
    </source>
</evidence>
<dbReference type="GO" id="GO:0016020">
    <property type="term" value="C:membrane"/>
    <property type="evidence" value="ECO:0007669"/>
    <property type="project" value="UniProtKB-SubCell"/>
</dbReference>
<feature type="transmembrane region" description="Helical" evidence="5">
    <location>
        <begin position="34"/>
        <end position="54"/>
    </location>
</feature>
<sequence length="314" mass="33657">MGRYRTLALFSLLSLVWGSAFVVTKVGLDYLPPALFAAFRFDVASVVLFGYAVLKYDRLWPQTRGDWRQIATGGVLLIGAHHAFLFAGQQYVQSAVAAVLLGLIPVVTPALTRAVSSSERLSPTGLLGVLVGFLGVVIIADPNPANLLSANLRGIALVLASAVVFALGAVLTHGTRPSLPTITLQAWMMAVGAGLLHVTSALLPSESLASAQWTFDAVAALVYLSVVAGALGFFLYFDLLDMLGPIEMSLIEYVIPLFAAVVGWVALGETPTVTTALGFLVIFVGFSLLKFEMLVREFQRLYGVVRRVRTERNT</sequence>
<feature type="transmembrane region" description="Helical" evidence="5">
    <location>
        <begin position="91"/>
        <end position="111"/>
    </location>
</feature>
<feature type="transmembrane region" description="Helical" evidence="5">
    <location>
        <begin position="217"/>
        <end position="237"/>
    </location>
</feature>
<feature type="transmembrane region" description="Helical" evidence="5">
    <location>
        <begin position="249"/>
        <end position="267"/>
    </location>
</feature>
<dbReference type="STRING" id="553466.SAMN04487950_1280"/>
<keyword evidence="8" id="KW-1185">Reference proteome</keyword>
<feature type="domain" description="EamA" evidence="6">
    <location>
        <begin position="153"/>
        <end position="289"/>
    </location>
</feature>
<evidence type="ECO:0000256" key="2">
    <source>
        <dbReference type="ARBA" id="ARBA00022692"/>
    </source>
</evidence>
<feature type="transmembrane region" description="Helical" evidence="5">
    <location>
        <begin position="184"/>
        <end position="205"/>
    </location>
</feature>
<dbReference type="PANTHER" id="PTHR32322">
    <property type="entry name" value="INNER MEMBRANE TRANSPORTER"/>
    <property type="match status" value="1"/>
</dbReference>
<evidence type="ECO:0000259" key="6">
    <source>
        <dbReference type="Pfam" id="PF00892"/>
    </source>
</evidence>
<dbReference type="Pfam" id="PF00892">
    <property type="entry name" value="EamA"/>
    <property type="match status" value="2"/>
</dbReference>
<keyword evidence="2 5" id="KW-0812">Transmembrane</keyword>
<feature type="transmembrane region" description="Helical" evidence="5">
    <location>
        <begin position="66"/>
        <end position="85"/>
    </location>
</feature>
<evidence type="ECO:0000256" key="4">
    <source>
        <dbReference type="ARBA" id="ARBA00023136"/>
    </source>
</evidence>
<dbReference type="AlphaFoldDB" id="A0A1I4CP76"/>
<dbReference type="InterPro" id="IPR000620">
    <property type="entry name" value="EamA_dom"/>
</dbReference>
<gene>
    <name evidence="7" type="ORF">SAMN04487950_1280</name>
</gene>
<name>A0A1I4CP76_9EURY</name>
<proteinExistence type="predicted"/>
<evidence type="ECO:0000313" key="8">
    <source>
        <dbReference type="Proteomes" id="UP000199607"/>
    </source>
</evidence>
<feature type="domain" description="EamA" evidence="6">
    <location>
        <begin position="8"/>
        <end position="139"/>
    </location>
</feature>
<keyword evidence="4 5" id="KW-0472">Membrane</keyword>
<reference evidence="8" key="1">
    <citation type="submission" date="2016-10" db="EMBL/GenBank/DDBJ databases">
        <authorList>
            <person name="Varghese N."/>
            <person name="Submissions S."/>
        </authorList>
    </citation>
    <scope>NUCLEOTIDE SEQUENCE [LARGE SCALE GENOMIC DNA]</scope>
    <source>
        <strain evidence="8">CGMCC 1.7738</strain>
    </source>
</reference>
<evidence type="ECO:0000256" key="3">
    <source>
        <dbReference type="ARBA" id="ARBA00022989"/>
    </source>
</evidence>